<protein>
    <submittedName>
        <fullName evidence="1">Uncharacterized protein</fullName>
    </submittedName>
</protein>
<evidence type="ECO:0000313" key="2">
    <source>
        <dbReference type="Proteomes" id="UP000601435"/>
    </source>
</evidence>
<name>A0A812VXB7_9DINO</name>
<proteinExistence type="predicted"/>
<dbReference type="AlphaFoldDB" id="A0A812VXB7"/>
<sequence>MIDAFRESVGISLTVFKIGVTSNPVPRFVLYRTKHFTNMWVIHSSMDVKETHMLEAALILFYQDSVGCQNKPSSGGEGALNRKTAVGPFYTYVVGGRADQNKRAPCKFAVEQAQAALNEAGGVGTPALKEFAAIKLNDAEAPAHKLFHKYGLSADVAMKTIDVGPGELKKFPYLPFSEWVKFLLDNDKVEQLVGVPAQERPELLQEFWCRFEKLHPAHDIFNLSREGRVDLRKTIPVYCHVDNRRTYKSKGLFVLPVHGVLGRGTASYKRRVGVEKPIIKENPMGMNYIGNAWGTQFFFCSLLRSVMQEDEAVLDKVLSVFSKDMEELAISGVQNTRGDDRLWVLLLAVKGDLPALSKVGNFERHYLRAPKRATSKNACIGICWLCKAGQEVPDAIPYEDYRETSLWRTTFLSDTPWRNRPAILGSIPVDRTSEPLFFRTDLWHNWHNELSKYFIGNAIHLWIVTPGLIPAGTIELKFQFLTADYLNYCSTPGITPYLKEINRDTISFDSAQSQPHGNWNKALVSTHLMLYLQDFCLRFVDGKFDEDYLLRTVAPFYVQ</sequence>
<accession>A0A812VXB7</accession>
<organism evidence="1 2">
    <name type="scientific">Symbiodinium necroappetens</name>
    <dbReference type="NCBI Taxonomy" id="1628268"/>
    <lineage>
        <taxon>Eukaryota</taxon>
        <taxon>Sar</taxon>
        <taxon>Alveolata</taxon>
        <taxon>Dinophyceae</taxon>
        <taxon>Suessiales</taxon>
        <taxon>Symbiodiniaceae</taxon>
        <taxon>Symbiodinium</taxon>
    </lineage>
</organism>
<reference evidence="1" key="1">
    <citation type="submission" date="2021-02" db="EMBL/GenBank/DDBJ databases">
        <authorList>
            <person name="Dougan E. K."/>
            <person name="Rhodes N."/>
            <person name="Thang M."/>
            <person name="Chan C."/>
        </authorList>
    </citation>
    <scope>NUCLEOTIDE SEQUENCE</scope>
</reference>
<dbReference type="EMBL" id="CAJNJA010030447">
    <property type="protein sequence ID" value="CAE7643433.1"/>
    <property type="molecule type" value="Genomic_DNA"/>
</dbReference>
<gene>
    <name evidence="1" type="ORF">SNEC2469_LOCUS18183</name>
</gene>
<keyword evidence="2" id="KW-1185">Reference proteome</keyword>
<evidence type="ECO:0000313" key="1">
    <source>
        <dbReference type="EMBL" id="CAE7643433.1"/>
    </source>
</evidence>
<dbReference type="OrthoDB" id="426416at2759"/>
<dbReference type="Proteomes" id="UP000601435">
    <property type="component" value="Unassembled WGS sequence"/>
</dbReference>
<comment type="caution">
    <text evidence="1">The sequence shown here is derived from an EMBL/GenBank/DDBJ whole genome shotgun (WGS) entry which is preliminary data.</text>
</comment>